<dbReference type="Proteomes" id="UP001292094">
    <property type="component" value="Unassembled WGS sequence"/>
</dbReference>
<dbReference type="EMBL" id="JAWZYT010000130">
    <property type="protein sequence ID" value="KAK4327681.1"/>
    <property type="molecule type" value="Genomic_DNA"/>
</dbReference>
<feature type="non-terminal residue" evidence="1">
    <location>
        <position position="1"/>
    </location>
</feature>
<evidence type="ECO:0000313" key="1">
    <source>
        <dbReference type="EMBL" id="KAK4327681.1"/>
    </source>
</evidence>
<sequence>CQSWSTGKGRVLEENVRVEEAKVDHHSSNPTHTTSNQCVIWTIRFSFTSLFSSGELRRW</sequence>
<organism evidence="1 2">
    <name type="scientific">Petrolisthes manimaculis</name>
    <dbReference type="NCBI Taxonomy" id="1843537"/>
    <lineage>
        <taxon>Eukaryota</taxon>
        <taxon>Metazoa</taxon>
        <taxon>Ecdysozoa</taxon>
        <taxon>Arthropoda</taxon>
        <taxon>Crustacea</taxon>
        <taxon>Multicrustacea</taxon>
        <taxon>Malacostraca</taxon>
        <taxon>Eumalacostraca</taxon>
        <taxon>Eucarida</taxon>
        <taxon>Decapoda</taxon>
        <taxon>Pleocyemata</taxon>
        <taxon>Anomura</taxon>
        <taxon>Galatheoidea</taxon>
        <taxon>Porcellanidae</taxon>
        <taxon>Petrolisthes</taxon>
    </lineage>
</organism>
<keyword evidence="2" id="KW-1185">Reference proteome</keyword>
<name>A0AAE1UP20_9EUCA</name>
<evidence type="ECO:0000313" key="2">
    <source>
        <dbReference type="Proteomes" id="UP001292094"/>
    </source>
</evidence>
<comment type="caution">
    <text evidence="1">The sequence shown here is derived from an EMBL/GenBank/DDBJ whole genome shotgun (WGS) entry which is preliminary data.</text>
</comment>
<reference evidence="1" key="1">
    <citation type="submission" date="2023-11" db="EMBL/GenBank/DDBJ databases">
        <title>Genome assemblies of two species of porcelain crab, Petrolisthes cinctipes and Petrolisthes manimaculis (Anomura: Porcellanidae).</title>
        <authorList>
            <person name="Angst P."/>
        </authorList>
    </citation>
    <scope>NUCLEOTIDE SEQUENCE</scope>
    <source>
        <strain evidence="1">PB745_02</strain>
        <tissue evidence="1">Gill</tissue>
    </source>
</reference>
<proteinExistence type="predicted"/>
<gene>
    <name evidence="1" type="ORF">Pmani_001833</name>
</gene>
<accession>A0AAE1UP20</accession>
<dbReference type="AlphaFoldDB" id="A0AAE1UP20"/>
<protein>
    <submittedName>
        <fullName evidence="1">Uncharacterized protein</fullName>
    </submittedName>
</protein>